<reference evidence="3" key="1">
    <citation type="submission" date="2020-06" db="EMBL/GenBank/DDBJ databases">
        <authorList>
            <person name="Li T."/>
            <person name="Hu X."/>
            <person name="Zhang T."/>
            <person name="Song X."/>
            <person name="Zhang H."/>
            <person name="Dai N."/>
            <person name="Sheng W."/>
            <person name="Hou X."/>
            <person name="Wei L."/>
        </authorList>
    </citation>
    <scope>NUCLEOTIDE SEQUENCE</scope>
    <source>
        <strain evidence="3">KEN8</strain>
        <tissue evidence="3">Leaf</tissue>
    </source>
</reference>
<dbReference type="PANTHER" id="PTHR31286:SF168">
    <property type="entry name" value="DUF4283 DOMAIN-CONTAINING PROTEIN"/>
    <property type="match status" value="1"/>
</dbReference>
<feature type="compositionally biased region" description="Low complexity" evidence="1">
    <location>
        <begin position="92"/>
        <end position="116"/>
    </location>
</feature>
<dbReference type="PANTHER" id="PTHR31286">
    <property type="entry name" value="GLYCINE-RICH CELL WALL STRUCTURAL PROTEIN 1.8-LIKE"/>
    <property type="match status" value="1"/>
</dbReference>
<dbReference type="Pfam" id="PF14111">
    <property type="entry name" value="DUF4283"/>
    <property type="match status" value="1"/>
</dbReference>
<dbReference type="EMBL" id="JACGWM010001651">
    <property type="protein sequence ID" value="KAL0290259.1"/>
    <property type="molecule type" value="Genomic_DNA"/>
</dbReference>
<proteinExistence type="predicted"/>
<sequence>MLKVALRCCSSFRLQPSFFRPHLRQFTAVSGSQRAAVAVRAFLIGLQAPWPKEKNRKTRLPSQAAPVRWPLLLLPLQLQLPAATAGTAGHNPTAAAPAQPATATAPAAALPAKADAGQGKTPSIPEFQAFISDLEASYPFHAVKDAGHAGSTSNTPGHRSETMIPGNESKSDAVAVKHTSFAGLFSNNRKLTTDNKLVKFEVGGETLKLETNDLIDVRAKLGHCLVGYIAGKFPGLKAIRALSQSWGASFQLHDSGWLIFRFAKDEDKQRILVGGPYFVYGRPLLLKNMPGCFEFKEDDISLTPVWATLPSLPLECWHPNALGKIGSRLGTPIAMDSLTMKMERVSYARILVEVDASKKLVDHVEFILPNGVVRKQPIVYEFTPKFCSTCHRFGHLKESCQPPAIPTVTATATAARNANDVAVLTAAPKKGQPTEWTVVQRRHRNNLKQQQPIIEATSNIKQIVQQTEAIGSTKQTVQQTEEAGSSKQTEQQPIAAVPMTRRPAVVETDSETGSSNVPDSPTSTQHFMPGAKASAPAPNSPKQKQLGGDPPSPSL</sequence>
<feature type="compositionally biased region" description="Polar residues" evidence="1">
    <location>
        <begin position="511"/>
        <end position="526"/>
    </location>
</feature>
<dbReference type="AlphaFoldDB" id="A0AAW2J731"/>
<comment type="caution">
    <text evidence="3">The sequence shown here is derived from an EMBL/GenBank/DDBJ whole genome shotgun (WGS) entry which is preliminary data.</text>
</comment>
<gene>
    <name evidence="3" type="ORF">Scaly_2678300</name>
</gene>
<accession>A0AAW2J731</accession>
<protein>
    <recommendedName>
        <fullName evidence="2">DUF4283 domain-containing protein</fullName>
    </recommendedName>
</protein>
<organism evidence="3">
    <name type="scientific">Sesamum calycinum</name>
    <dbReference type="NCBI Taxonomy" id="2727403"/>
    <lineage>
        <taxon>Eukaryota</taxon>
        <taxon>Viridiplantae</taxon>
        <taxon>Streptophyta</taxon>
        <taxon>Embryophyta</taxon>
        <taxon>Tracheophyta</taxon>
        <taxon>Spermatophyta</taxon>
        <taxon>Magnoliopsida</taxon>
        <taxon>eudicotyledons</taxon>
        <taxon>Gunneridae</taxon>
        <taxon>Pentapetalae</taxon>
        <taxon>asterids</taxon>
        <taxon>lamiids</taxon>
        <taxon>Lamiales</taxon>
        <taxon>Pedaliaceae</taxon>
        <taxon>Sesamum</taxon>
    </lineage>
</organism>
<reference evidence="3" key="2">
    <citation type="journal article" date="2024" name="Plant">
        <title>Genomic evolution and insights into agronomic trait innovations of Sesamum species.</title>
        <authorList>
            <person name="Miao H."/>
            <person name="Wang L."/>
            <person name="Qu L."/>
            <person name="Liu H."/>
            <person name="Sun Y."/>
            <person name="Le M."/>
            <person name="Wang Q."/>
            <person name="Wei S."/>
            <person name="Zheng Y."/>
            <person name="Lin W."/>
            <person name="Duan Y."/>
            <person name="Cao H."/>
            <person name="Xiong S."/>
            <person name="Wang X."/>
            <person name="Wei L."/>
            <person name="Li C."/>
            <person name="Ma Q."/>
            <person name="Ju M."/>
            <person name="Zhao R."/>
            <person name="Li G."/>
            <person name="Mu C."/>
            <person name="Tian Q."/>
            <person name="Mei H."/>
            <person name="Zhang T."/>
            <person name="Gao T."/>
            <person name="Zhang H."/>
        </authorList>
    </citation>
    <scope>NUCLEOTIDE SEQUENCE</scope>
    <source>
        <strain evidence="3">KEN8</strain>
    </source>
</reference>
<dbReference type="InterPro" id="IPR025558">
    <property type="entry name" value="DUF4283"/>
</dbReference>
<feature type="compositionally biased region" description="Polar residues" evidence="1">
    <location>
        <begin position="474"/>
        <end position="492"/>
    </location>
</feature>
<evidence type="ECO:0000256" key="1">
    <source>
        <dbReference type="SAM" id="MobiDB-lite"/>
    </source>
</evidence>
<name>A0AAW2J731_9LAMI</name>
<dbReference type="InterPro" id="IPR040256">
    <property type="entry name" value="At4g02000-like"/>
</dbReference>
<feature type="region of interest" description="Disordered" evidence="1">
    <location>
        <begin position="145"/>
        <end position="166"/>
    </location>
</feature>
<feature type="region of interest" description="Disordered" evidence="1">
    <location>
        <begin position="474"/>
        <end position="555"/>
    </location>
</feature>
<feature type="domain" description="DUF4283" evidence="2">
    <location>
        <begin position="219"/>
        <end position="293"/>
    </location>
</feature>
<evidence type="ECO:0000313" key="3">
    <source>
        <dbReference type="EMBL" id="KAL0290259.1"/>
    </source>
</evidence>
<evidence type="ECO:0000259" key="2">
    <source>
        <dbReference type="Pfam" id="PF14111"/>
    </source>
</evidence>
<feature type="compositionally biased region" description="Low complexity" evidence="1">
    <location>
        <begin position="529"/>
        <end position="542"/>
    </location>
</feature>
<feature type="region of interest" description="Disordered" evidence="1">
    <location>
        <begin position="85"/>
        <end position="121"/>
    </location>
</feature>